<evidence type="ECO:0008006" key="3">
    <source>
        <dbReference type="Google" id="ProtNLM"/>
    </source>
</evidence>
<proteinExistence type="predicted"/>
<dbReference type="EMBL" id="JAVRHZ010000006">
    <property type="protein sequence ID" value="MDT0556478.1"/>
    <property type="molecule type" value="Genomic_DNA"/>
</dbReference>
<reference evidence="1 2" key="1">
    <citation type="submission" date="2023-09" db="EMBL/GenBank/DDBJ databases">
        <authorList>
            <person name="Rey-Velasco X."/>
        </authorList>
    </citation>
    <scope>NUCLEOTIDE SEQUENCE [LARGE SCALE GENOMIC DNA]</scope>
    <source>
        <strain evidence="1 2">W242</strain>
    </source>
</reference>
<comment type="caution">
    <text evidence="1">The sequence shown here is derived from an EMBL/GenBank/DDBJ whole genome shotgun (WGS) entry which is preliminary data.</text>
</comment>
<protein>
    <recommendedName>
        <fullName evidence="3">Lipoprotein</fullName>
    </recommendedName>
</protein>
<evidence type="ECO:0000313" key="1">
    <source>
        <dbReference type="EMBL" id="MDT0556478.1"/>
    </source>
</evidence>
<evidence type="ECO:0000313" key="2">
    <source>
        <dbReference type="Proteomes" id="UP001254488"/>
    </source>
</evidence>
<sequence>MTFLKITFGFLFLIAASCNTTKNTTEEVSSKNTEEIKMSEKLIAEGFQEAIVIASEVENDCPYTLMVNNNKDMLYDPINLEEEYKSNGEKVWVKYRPLRRQNRCTKASPVEITSIQKREE</sequence>
<dbReference type="PROSITE" id="PS51257">
    <property type="entry name" value="PROKAR_LIPOPROTEIN"/>
    <property type="match status" value="1"/>
</dbReference>
<gene>
    <name evidence="1" type="ORF">RM538_10710</name>
</gene>
<dbReference type="Proteomes" id="UP001254488">
    <property type="component" value="Unassembled WGS sequence"/>
</dbReference>
<keyword evidence="2" id="KW-1185">Reference proteome</keyword>
<name>A0ABU2YE54_9FLAO</name>
<accession>A0ABU2YE54</accession>
<organism evidence="1 2">
    <name type="scientific">Patiriisocius hiemis</name>
    <dbReference type="NCBI Taxonomy" id="3075604"/>
    <lineage>
        <taxon>Bacteria</taxon>
        <taxon>Pseudomonadati</taxon>
        <taxon>Bacteroidota</taxon>
        <taxon>Flavobacteriia</taxon>
        <taxon>Flavobacteriales</taxon>
        <taxon>Flavobacteriaceae</taxon>
        <taxon>Patiriisocius</taxon>
    </lineage>
</organism>
<dbReference type="RefSeq" id="WP_311333430.1">
    <property type="nucleotide sequence ID" value="NZ_JAVRHZ010000006.1"/>
</dbReference>